<dbReference type="PANTHER" id="PTHR38593:SF1">
    <property type="entry name" value="BLR2558 PROTEIN"/>
    <property type="match status" value="1"/>
</dbReference>
<dbReference type="Gene3D" id="1.20.1260.10">
    <property type="match status" value="1"/>
</dbReference>
<name>A0ABM6MAV6_9SPHN</name>
<feature type="region of interest" description="Disordered" evidence="1">
    <location>
        <begin position="17"/>
        <end position="49"/>
    </location>
</feature>
<feature type="domain" description="DUF4142" evidence="2">
    <location>
        <begin position="64"/>
        <end position="195"/>
    </location>
</feature>
<reference evidence="3 4" key="1">
    <citation type="submission" date="2017-03" db="EMBL/GenBank/DDBJ databases">
        <title>Complete genome sequence of Blastomonas fulva degrading microcsystin LR.</title>
        <authorList>
            <person name="Lee H.-g."/>
            <person name="Jin L."/>
            <person name="oh H.-M."/>
        </authorList>
    </citation>
    <scope>NUCLEOTIDE SEQUENCE [LARGE SCALE GENOMIC DNA]</scope>
    <source>
        <strain evidence="3 4">T2</strain>
    </source>
</reference>
<evidence type="ECO:0000259" key="2">
    <source>
        <dbReference type="Pfam" id="PF13628"/>
    </source>
</evidence>
<dbReference type="PROSITE" id="PS51257">
    <property type="entry name" value="PROKAR_LIPOPROTEIN"/>
    <property type="match status" value="1"/>
</dbReference>
<dbReference type="GeneID" id="303487497"/>
<dbReference type="RefSeq" id="WP_117353203.1">
    <property type="nucleotide sequence ID" value="NZ_CP020083.1"/>
</dbReference>
<gene>
    <name evidence="3" type="ORF">B5J99_18040</name>
</gene>
<evidence type="ECO:0000313" key="4">
    <source>
        <dbReference type="Proteomes" id="UP000258016"/>
    </source>
</evidence>
<accession>A0ABM6MAV6</accession>
<dbReference type="EMBL" id="CP020083">
    <property type="protein sequence ID" value="ASR53122.1"/>
    <property type="molecule type" value="Genomic_DNA"/>
</dbReference>
<proteinExistence type="predicted"/>
<dbReference type="PANTHER" id="PTHR38593">
    <property type="entry name" value="BLR2558 PROTEIN"/>
    <property type="match status" value="1"/>
</dbReference>
<dbReference type="Proteomes" id="UP000258016">
    <property type="component" value="Chromosome"/>
</dbReference>
<evidence type="ECO:0000313" key="3">
    <source>
        <dbReference type="EMBL" id="ASR53122.1"/>
    </source>
</evidence>
<dbReference type="Pfam" id="PF13628">
    <property type="entry name" value="DUF4142"/>
    <property type="match status" value="1"/>
</dbReference>
<keyword evidence="4" id="KW-1185">Reference proteome</keyword>
<sequence length="223" mass="23388">MRTIAILTAALLSTACDTPDSQQADKARADATMAGDEMATDTSDGTIGPDGAMMPENVPAGIYVNRVAISDKYEIEAGKLAVQKAQSEQTRAFGQMMIDDHTKSSQDMKAVMAKMSPAATPPSRLDAEHQGMIDRLKSASGAAFDREYQNQQMMAHRKALALHEGYGANGDNADLKAFARTVVPVIRKHHDQVNSMTGSAATDAIDTGAATGQGAAATTSGGQ</sequence>
<protein>
    <recommendedName>
        <fullName evidence="2">DUF4142 domain-containing protein</fullName>
    </recommendedName>
</protein>
<dbReference type="InterPro" id="IPR025419">
    <property type="entry name" value="DUF4142"/>
</dbReference>
<organism evidence="3 4">
    <name type="scientific">Blastomonas fulva</name>
    <dbReference type="NCBI Taxonomy" id="1550728"/>
    <lineage>
        <taxon>Bacteria</taxon>
        <taxon>Pseudomonadati</taxon>
        <taxon>Pseudomonadota</taxon>
        <taxon>Alphaproteobacteria</taxon>
        <taxon>Sphingomonadales</taxon>
        <taxon>Sphingomonadaceae</taxon>
        <taxon>Blastomonas</taxon>
    </lineage>
</organism>
<dbReference type="InterPro" id="IPR012347">
    <property type="entry name" value="Ferritin-like"/>
</dbReference>
<evidence type="ECO:0000256" key="1">
    <source>
        <dbReference type="SAM" id="MobiDB-lite"/>
    </source>
</evidence>